<accession>A0ABR1P6Z2</accession>
<feature type="compositionally biased region" description="Acidic residues" evidence="1">
    <location>
        <begin position="442"/>
        <end position="475"/>
    </location>
</feature>
<dbReference type="EMBL" id="JAKNSF020000037">
    <property type="protein sequence ID" value="KAK7727606.1"/>
    <property type="molecule type" value="Genomic_DNA"/>
</dbReference>
<name>A0ABR1P6Z2_DIAER</name>
<dbReference type="Proteomes" id="UP001430848">
    <property type="component" value="Unassembled WGS sequence"/>
</dbReference>
<dbReference type="SUPFAM" id="SSF52047">
    <property type="entry name" value="RNI-like"/>
    <property type="match status" value="1"/>
</dbReference>
<proteinExistence type="predicted"/>
<dbReference type="InterPro" id="IPR032675">
    <property type="entry name" value="LRR_dom_sf"/>
</dbReference>
<protein>
    <recommendedName>
        <fullName evidence="4">F-box domain-containing protein</fullName>
    </recommendedName>
</protein>
<comment type="caution">
    <text evidence="2">The sequence shown here is derived from an EMBL/GenBank/DDBJ whole genome shotgun (WGS) entry which is preliminary data.</text>
</comment>
<sequence length="540" mass="60492">MAQDPDSHQPVPAHGSHQPCEGKAGLFEMPQELLRMVAADPVLTNRDRKQARLACRFLDGAMTPVVFRRAFISRLRADRDTFLSISATPHLAACVEEVVWLELGSDGLALESLPSDLEGYEDLRAHLLETAGDLCWLPKSGKSEAKEFSAQFNAAIACMPKVRGFSSEPMRCDRLLCSHADKYPVDVGLLTTHGSRDRWAWTQGLMRFLLPTMRKQPGKITRLRCSAGLFKTEFGPSLVRSHIPSTFKHLTCINLSYSWEEWRNWIHWRYAIGDGRAFLRSLQSALFAATDLQELSLAFDCGLEGYGPAFRLPDWMFRDEDGQPHKWKSLRSLRFAYLMRTEAWLVPLIAAHADSLRHLDLDHCNLNTSFALQLAYTGFKEKALQLHSITINEPGVHESALIPEKTLLGDLAREWAGKYGQDLPSDTGEAGGDQAPDHEGDTGDDEDLMSDDSDYSPEFEFTAESEEDYNSDDESPPLFRHMKWDEWGEAEQIGRGRFVTRSSRCEDVGGGGSGGGSNDADDDQASDHSSEWWSDTESEL</sequence>
<evidence type="ECO:0000313" key="2">
    <source>
        <dbReference type="EMBL" id="KAK7727606.1"/>
    </source>
</evidence>
<feature type="region of interest" description="Disordered" evidence="1">
    <location>
        <begin position="418"/>
        <end position="540"/>
    </location>
</feature>
<feature type="region of interest" description="Disordered" evidence="1">
    <location>
        <begin position="1"/>
        <end position="22"/>
    </location>
</feature>
<keyword evidence="3" id="KW-1185">Reference proteome</keyword>
<evidence type="ECO:0000256" key="1">
    <source>
        <dbReference type="SAM" id="MobiDB-lite"/>
    </source>
</evidence>
<gene>
    <name evidence="2" type="ORF">SLS63_007048</name>
</gene>
<organism evidence="2 3">
    <name type="scientific">Diaporthe eres</name>
    <name type="common">Phomopsis oblonga</name>
    <dbReference type="NCBI Taxonomy" id="83184"/>
    <lineage>
        <taxon>Eukaryota</taxon>
        <taxon>Fungi</taxon>
        <taxon>Dikarya</taxon>
        <taxon>Ascomycota</taxon>
        <taxon>Pezizomycotina</taxon>
        <taxon>Sordariomycetes</taxon>
        <taxon>Sordariomycetidae</taxon>
        <taxon>Diaporthales</taxon>
        <taxon>Diaporthaceae</taxon>
        <taxon>Diaporthe</taxon>
        <taxon>Diaporthe eres species complex</taxon>
    </lineage>
</organism>
<feature type="compositionally biased region" description="Gly residues" evidence="1">
    <location>
        <begin position="508"/>
        <end position="517"/>
    </location>
</feature>
<evidence type="ECO:0000313" key="3">
    <source>
        <dbReference type="Proteomes" id="UP001430848"/>
    </source>
</evidence>
<evidence type="ECO:0008006" key="4">
    <source>
        <dbReference type="Google" id="ProtNLM"/>
    </source>
</evidence>
<dbReference type="Gene3D" id="3.80.10.10">
    <property type="entry name" value="Ribonuclease Inhibitor"/>
    <property type="match status" value="1"/>
</dbReference>
<reference evidence="2 3" key="1">
    <citation type="submission" date="2024-02" db="EMBL/GenBank/DDBJ databases">
        <title>De novo assembly and annotation of 12 fungi associated with fruit tree decline syndrome in Ontario, Canada.</title>
        <authorList>
            <person name="Sulman M."/>
            <person name="Ellouze W."/>
            <person name="Ilyukhin E."/>
        </authorList>
    </citation>
    <scope>NUCLEOTIDE SEQUENCE [LARGE SCALE GENOMIC DNA]</scope>
    <source>
        <strain evidence="2 3">M169</strain>
    </source>
</reference>